<gene>
    <name evidence="2" type="ORF">HDA36_004744</name>
</gene>
<dbReference type="EMBL" id="JACHDB010000001">
    <property type="protein sequence ID" value="MBB5434660.1"/>
    <property type="molecule type" value="Genomic_DNA"/>
</dbReference>
<dbReference type="SUPFAM" id="SSF53335">
    <property type="entry name" value="S-adenosyl-L-methionine-dependent methyltransferases"/>
    <property type="match status" value="1"/>
</dbReference>
<evidence type="ECO:0008006" key="4">
    <source>
        <dbReference type="Google" id="ProtNLM"/>
    </source>
</evidence>
<sequence length="277" mass="30257">MADAPRAHRRDPSPADTPPRIDTTVPHSARVWNYWLGGKDNYPVDREAGDRFLQVFPGMAQGARASRAFLARTVRYLAGEAGMRQFLDIGTGLPTADNTHEVAQAVAPDARIVYVDNDPLVLAHARALLTSTPEGRTDYIHADLREPEEILARARRVLDFDRPVALMLMGILGHLPDHAEARAVVRTLVAALPSGSHLVVNDGTNVHSRANAEAHEQYNSSGAAPYVQRSPEEIGAFFEGLELVEPGLVTVTRWRYEETGFGTPPEVDGYGAVGRKP</sequence>
<dbReference type="AlphaFoldDB" id="A0A7W8QQE2"/>
<organism evidence="2 3">
    <name type="scientific">Nocardiopsis composta</name>
    <dbReference type="NCBI Taxonomy" id="157465"/>
    <lineage>
        <taxon>Bacteria</taxon>
        <taxon>Bacillati</taxon>
        <taxon>Actinomycetota</taxon>
        <taxon>Actinomycetes</taxon>
        <taxon>Streptosporangiales</taxon>
        <taxon>Nocardiopsidaceae</taxon>
        <taxon>Nocardiopsis</taxon>
    </lineage>
</organism>
<evidence type="ECO:0000313" key="2">
    <source>
        <dbReference type="EMBL" id="MBB5434660.1"/>
    </source>
</evidence>
<name>A0A7W8QQE2_9ACTN</name>
<dbReference type="InterPro" id="IPR006764">
    <property type="entry name" value="SAM_dep_MeTrfase_SAV2177_type"/>
</dbReference>
<evidence type="ECO:0000256" key="1">
    <source>
        <dbReference type="SAM" id="MobiDB-lite"/>
    </source>
</evidence>
<proteinExistence type="predicted"/>
<reference evidence="2 3" key="1">
    <citation type="submission" date="2020-08" db="EMBL/GenBank/DDBJ databases">
        <title>Sequencing the genomes of 1000 actinobacteria strains.</title>
        <authorList>
            <person name="Klenk H.-P."/>
        </authorList>
    </citation>
    <scope>NUCLEOTIDE SEQUENCE [LARGE SCALE GENOMIC DNA]</scope>
    <source>
        <strain evidence="2 3">DSM 44551</strain>
    </source>
</reference>
<keyword evidence="3" id="KW-1185">Reference proteome</keyword>
<dbReference type="InterPro" id="IPR029063">
    <property type="entry name" value="SAM-dependent_MTases_sf"/>
</dbReference>
<dbReference type="Gene3D" id="3.40.50.150">
    <property type="entry name" value="Vaccinia Virus protein VP39"/>
    <property type="match status" value="1"/>
</dbReference>
<feature type="region of interest" description="Disordered" evidence="1">
    <location>
        <begin position="1"/>
        <end position="23"/>
    </location>
</feature>
<dbReference type="Proteomes" id="UP000572635">
    <property type="component" value="Unassembled WGS sequence"/>
</dbReference>
<dbReference type="PIRSF" id="PIRSF017393">
    <property type="entry name" value="MTase_SAV2177"/>
    <property type="match status" value="1"/>
</dbReference>
<accession>A0A7W8QQE2</accession>
<comment type="caution">
    <text evidence="2">The sequence shown here is derived from an EMBL/GenBank/DDBJ whole genome shotgun (WGS) entry which is preliminary data.</text>
</comment>
<evidence type="ECO:0000313" key="3">
    <source>
        <dbReference type="Proteomes" id="UP000572635"/>
    </source>
</evidence>
<dbReference type="CDD" id="cd02440">
    <property type="entry name" value="AdoMet_MTases"/>
    <property type="match status" value="1"/>
</dbReference>
<dbReference type="Pfam" id="PF04672">
    <property type="entry name" value="Methyltransf_19"/>
    <property type="match status" value="1"/>
</dbReference>
<dbReference type="RefSeq" id="WP_184395449.1">
    <property type="nucleotide sequence ID" value="NZ_BAAAJD010000060.1"/>
</dbReference>
<protein>
    <recommendedName>
        <fullName evidence="4">SAM-dependent methyltransferase</fullName>
    </recommendedName>
</protein>